<organism evidence="1 2">
    <name type="scientific">Spirosoma linguale (strain ATCC 33905 / DSM 74 / LMG 10896 / Claus 1)</name>
    <dbReference type="NCBI Taxonomy" id="504472"/>
    <lineage>
        <taxon>Bacteria</taxon>
        <taxon>Pseudomonadati</taxon>
        <taxon>Bacteroidota</taxon>
        <taxon>Cytophagia</taxon>
        <taxon>Cytophagales</taxon>
        <taxon>Cytophagaceae</taxon>
        <taxon>Spirosoma</taxon>
    </lineage>
</organism>
<dbReference type="RefSeq" id="WP_012925222.1">
    <property type="nucleotide sequence ID" value="NC_013730.1"/>
</dbReference>
<dbReference type="STRING" id="504472.Slin_0606"/>
<dbReference type="AlphaFoldDB" id="D2QG63"/>
<evidence type="ECO:0000313" key="1">
    <source>
        <dbReference type="EMBL" id="ADB36670.1"/>
    </source>
</evidence>
<evidence type="ECO:0000313" key="2">
    <source>
        <dbReference type="Proteomes" id="UP000002028"/>
    </source>
</evidence>
<dbReference type="Proteomes" id="UP000002028">
    <property type="component" value="Chromosome"/>
</dbReference>
<dbReference type="EMBL" id="CP001769">
    <property type="protein sequence ID" value="ADB36670.1"/>
    <property type="molecule type" value="Genomic_DNA"/>
</dbReference>
<accession>D2QG63</accession>
<sequence>MNNNTFQFLSPIDGDMLHARDGVTMADGLEIDVQLSAPSSHVLTINGISATYDKGIFSGKIRLNQVKNTITVYNYTTAESRQITVYRLPHFAGHYRLSIDDNIWFLRDIYQQQDNYLSLFDNPYLGFLKQVHDTYGTTIHLNLFYETDGFNLSQFPDRFKPEWQANADWLRLSFHARSEFPDRPYQQAGYEQVKHDCDRVKEQILRFAGEAVMGPVTTLHWGEATVEGSRALRDAGYIAQLGYFNVDDELPPVSYYLTVEQRRNMKKRFVWHDNQEGITFVRASIVIDKTELSGIVPFLDSYADKPSGLPPFVDLLVHEQYFYPFYEAYQPDFRERVLTAVKWAADKGYTPAFLGDCLFTDEA</sequence>
<gene>
    <name evidence="1" type="ordered locus">Slin_0606</name>
</gene>
<dbReference type="HOGENOM" id="CLU_762694_0_0_10"/>
<keyword evidence="2" id="KW-1185">Reference proteome</keyword>
<reference evidence="1 2" key="1">
    <citation type="journal article" date="2010" name="Stand. Genomic Sci.">
        <title>Complete genome sequence of Spirosoma linguale type strain (1).</title>
        <authorList>
            <person name="Lail K."/>
            <person name="Sikorski J."/>
            <person name="Saunders E."/>
            <person name="Lapidus A."/>
            <person name="Glavina Del Rio T."/>
            <person name="Copeland A."/>
            <person name="Tice H."/>
            <person name="Cheng J.-F."/>
            <person name="Lucas S."/>
            <person name="Nolan M."/>
            <person name="Bruce D."/>
            <person name="Goodwin L."/>
            <person name="Pitluck S."/>
            <person name="Ivanova N."/>
            <person name="Mavromatis K."/>
            <person name="Ovchinnikova G."/>
            <person name="Pati A."/>
            <person name="Chen A."/>
            <person name="Palaniappan K."/>
            <person name="Land M."/>
            <person name="Hauser L."/>
            <person name="Chang Y.-J."/>
            <person name="Jeffries C.D."/>
            <person name="Chain P."/>
            <person name="Brettin T."/>
            <person name="Detter J.C."/>
            <person name="Schuetze A."/>
            <person name="Rohde M."/>
            <person name="Tindall B.J."/>
            <person name="Goeker M."/>
            <person name="Bristow J."/>
            <person name="Eisen J.A."/>
            <person name="Markowitz V."/>
            <person name="Hugenholtz P."/>
            <person name="Kyrpides N.C."/>
            <person name="Klenk H.-P."/>
            <person name="Chen F."/>
        </authorList>
    </citation>
    <scope>NUCLEOTIDE SEQUENCE [LARGE SCALE GENOMIC DNA]</scope>
    <source>
        <strain evidence="2">ATCC 33905 / DSM 74 / LMG 10896 / Claus 1</strain>
    </source>
</reference>
<dbReference type="KEGG" id="sli:Slin_0606"/>
<dbReference type="eggNOG" id="ENOG502ZAJ7">
    <property type="taxonomic scope" value="Bacteria"/>
</dbReference>
<proteinExistence type="predicted"/>
<protein>
    <submittedName>
        <fullName evidence="1">Uncharacterized protein</fullName>
    </submittedName>
</protein>
<name>D2QG63_SPILD</name>